<evidence type="ECO:0000313" key="4">
    <source>
        <dbReference type="Proteomes" id="UP001275932"/>
    </source>
</evidence>
<dbReference type="InterPro" id="IPR006684">
    <property type="entry name" value="YbgC/YbaW"/>
</dbReference>
<reference evidence="3 4" key="1">
    <citation type="submission" date="2022-03" db="EMBL/GenBank/DDBJ databases">
        <title>Novel taxa within the pig intestine.</title>
        <authorList>
            <person name="Wylensek D."/>
            <person name="Bishof K."/>
            <person name="Afrizal A."/>
            <person name="Clavel T."/>
        </authorList>
    </citation>
    <scope>NUCLEOTIDE SEQUENCE [LARGE SCALE GENOMIC DNA]</scope>
    <source>
        <strain evidence="3 4">CLA-KB-P66</strain>
    </source>
</reference>
<protein>
    <submittedName>
        <fullName evidence="3">Acyl-CoA thioesterase</fullName>
    </submittedName>
</protein>
<dbReference type="RefSeq" id="WP_370397451.1">
    <property type="nucleotide sequence ID" value="NZ_JALBUT010000008.1"/>
</dbReference>
<sequence>MISSETKIRVRFAETDAMRVAYHGNYFAWFEAARIEMLDSIGLPYRDLDAQGCHLPVLEVWVKYIRSARFDDVLTIRASIKERPSVKIKVEYEVLCNGQKLCEGYSMHAFVNSQGCPIKPPSDFINKMRQYF</sequence>
<evidence type="ECO:0000256" key="1">
    <source>
        <dbReference type="ARBA" id="ARBA00005953"/>
    </source>
</evidence>
<dbReference type="Pfam" id="PF13279">
    <property type="entry name" value="4HBT_2"/>
    <property type="match status" value="1"/>
</dbReference>
<comment type="similarity">
    <text evidence="1">Belongs to the 4-hydroxybenzoyl-CoA thioesterase family.</text>
</comment>
<dbReference type="PIRSF" id="PIRSF003230">
    <property type="entry name" value="YbgC"/>
    <property type="match status" value="1"/>
</dbReference>
<evidence type="ECO:0000256" key="2">
    <source>
        <dbReference type="ARBA" id="ARBA00022801"/>
    </source>
</evidence>
<evidence type="ECO:0000313" key="3">
    <source>
        <dbReference type="EMBL" id="MDX8415997.1"/>
    </source>
</evidence>
<dbReference type="PANTHER" id="PTHR31793:SF27">
    <property type="entry name" value="NOVEL THIOESTERASE SUPERFAMILY DOMAIN AND SAPOSIN A-TYPE DOMAIN CONTAINING PROTEIN (0610012H03RIK)"/>
    <property type="match status" value="1"/>
</dbReference>
<dbReference type="Proteomes" id="UP001275932">
    <property type="component" value="Unassembled WGS sequence"/>
</dbReference>
<dbReference type="CDD" id="cd00586">
    <property type="entry name" value="4HBT"/>
    <property type="match status" value="1"/>
</dbReference>
<comment type="caution">
    <text evidence="3">The sequence shown here is derived from an EMBL/GenBank/DDBJ whole genome shotgun (WGS) entry which is preliminary data.</text>
</comment>
<dbReference type="InterPro" id="IPR050563">
    <property type="entry name" value="4-hydroxybenzoyl-CoA_TE"/>
</dbReference>
<dbReference type="NCBIfam" id="TIGR00051">
    <property type="entry name" value="YbgC/FadM family acyl-CoA thioesterase"/>
    <property type="match status" value="1"/>
</dbReference>
<dbReference type="Gene3D" id="3.10.129.10">
    <property type="entry name" value="Hotdog Thioesterase"/>
    <property type="match status" value="1"/>
</dbReference>
<dbReference type="EMBL" id="JALBUT010000008">
    <property type="protein sequence ID" value="MDX8415997.1"/>
    <property type="molecule type" value="Genomic_DNA"/>
</dbReference>
<dbReference type="SUPFAM" id="SSF54637">
    <property type="entry name" value="Thioesterase/thiol ester dehydrase-isomerase"/>
    <property type="match status" value="1"/>
</dbReference>
<organism evidence="3 4">
    <name type="scientific">Intestinicryptomonas porci</name>
    <dbReference type="NCBI Taxonomy" id="2926320"/>
    <lineage>
        <taxon>Bacteria</taxon>
        <taxon>Pseudomonadati</taxon>
        <taxon>Verrucomicrobiota</taxon>
        <taxon>Opitutia</taxon>
        <taxon>Opitutales</taxon>
        <taxon>Intestinicryptomonaceae</taxon>
        <taxon>Intestinicryptomonas</taxon>
    </lineage>
</organism>
<dbReference type="PANTHER" id="PTHR31793">
    <property type="entry name" value="4-HYDROXYBENZOYL-COA THIOESTERASE FAMILY MEMBER"/>
    <property type="match status" value="1"/>
</dbReference>
<name>A0ABU4WHI1_9BACT</name>
<proteinExistence type="inferred from homology"/>
<keyword evidence="4" id="KW-1185">Reference proteome</keyword>
<dbReference type="InterPro" id="IPR029069">
    <property type="entry name" value="HotDog_dom_sf"/>
</dbReference>
<gene>
    <name evidence="3" type="ORF">MOX91_07395</name>
</gene>
<accession>A0ABU4WHI1</accession>
<keyword evidence="2" id="KW-0378">Hydrolase</keyword>